<dbReference type="PANTHER" id="PTHR34365:SF7">
    <property type="entry name" value="GLYCINE-RICH DOMAIN-CONTAINING PROTEIN 1"/>
    <property type="match status" value="1"/>
</dbReference>
<comment type="caution">
    <text evidence="2">The sequence shown here is derived from an EMBL/GenBank/DDBJ whole genome shotgun (WGS) entry which is preliminary data.</text>
</comment>
<evidence type="ECO:0000256" key="1">
    <source>
        <dbReference type="SAM" id="MobiDB-lite"/>
    </source>
</evidence>
<dbReference type="PANTHER" id="PTHR34365">
    <property type="entry name" value="ENOLASE (DUF1399)"/>
    <property type="match status" value="1"/>
</dbReference>
<feature type="compositionally biased region" description="Polar residues" evidence="1">
    <location>
        <begin position="38"/>
        <end position="49"/>
    </location>
</feature>
<feature type="region of interest" description="Disordered" evidence="1">
    <location>
        <begin position="1"/>
        <end position="59"/>
    </location>
</feature>
<dbReference type="InterPro" id="IPR009836">
    <property type="entry name" value="GRDP-like"/>
</dbReference>
<dbReference type="AlphaFoldDB" id="A0A9W9D278"/>
<keyword evidence="3" id="KW-1185">Reference proteome</keyword>
<evidence type="ECO:0000313" key="3">
    <source>
        <dbReference type="Proteomes" id="UP001140453"/>
    </source>
</evidence>
<dbReference type="Proteomes" id="UP001140453">
    <property type="component" value="Unassembled WGS sequence"/>
</dbReference>
<gene>
    <name evidence="2" type="ORF">N0V93_002025</name>
</gene>
<sequence length="809" mass="88453">MPSLVPFKSKKHDGEKDKLNLQAPLDSEVGPPPAYTTVAENGESSNVTPSAPRGRQGAAAHNAVDLSAAFSNLCFDSNSETPEVDSCIAHLKLLSALQSMKEDVGYTDGLWNIWDSRADSDIELSHADLEVLGARNEKRLPDDERKLKLSKIREKRWALFVARAVDRYESWWASLPQVMLREDDMNEEAPSLYNTFVTEKQKWPWTSHMLPPLDVLMVWHAHMLNPRAFLEDTLRCGLSSIWATGMPWHLINAAIDTSFDYNVSDEAKAYWVANTNRDWDNKKDSPSTKIIKCPACQTSLDISWTSCGQDETSKSPHGPGLVGNGYGDGDFKWWCTGCGLHITKKLLSAAKFTKDAQALTIRSVPMPGTILDPVSGKPKPVFNDIRRPVYPRTFPNRLIKRRLIVQLADLIKPGTENPPDVDTIRDLIQRIITDGIAIREIEGHPQVGRGRLTVEARICVRKMMSRYWENFSPFALDLAGAVLRQGIFTAKMVHIDWLHSPACRETMARLITKYQRFISIMVENPSKTCVPTLDVDLAWHTHQLSPSAYYAYTTSRTSKFTDHDDKIDEDKLSTSFEWTMKTYQDKYAEVYSECTCWYCETIRTSNTGTVSRILGVSNQGKAAQTFLASGRAELCPPDKSAHISAHNAVRQNPVSDSIRKRVSDCQQARQQRQLEINYEKACKRAKKKGRTLPPRDEYYDHWGYQYYMYSPFVYPLYFTPGLYYGWDPGFVNTGSGWAACAAGSCGGGVAAGACGGAGGCGSAGAGGFACGGGGGGCGGGGGGCGGGGGGGGCGGGGGGGCGGGGGGGC</sequence>
<protein>
    <submittedName>
        <fullName evidence="2">Uncharacterized protein</fullName>
    </submittedName>
</protein>
<accession>A0A9W9D278</accession>
<dbReference type="OrthoDB" id="2684236at2759"/>
<reference evidence="2" key="1">
    <citation type="submission" date="2022-10" db="EMBL/GenBank/DDBJ databases">
        <title>Tapping the CABI collections for fungal endophytes: first genome assemblies for Collariella, Neodidymelliopsis, Ascochyta clinopodiicola, Didymella pomorum, Didymosphaeria variabile, Neocosmospora piperis and Neocucurbitaria cava.</title>
        <authorList>
            <person name="Hill R."/>
        </authorList>
    </citation>
    <scope>NUCLEOTIDE SEQUENCE</scope>
    <source>
        <strain evidence="2">IMI 355082</strain>
    </source>
</reference>
<dbReference type="EMBL" id="JAPEVB010000001">
    <property type="protein sequence ID" value="KAJ4397788.1"/>
    <property type="molecule type" value="Genomic_DNA"/>
</dbReference>
<evidence type="ECO:0000313" key="2">
    <source>
        <dbReference type="EMBL" id="KAJ4397788.1"/>
    </source>
</evidence>
<organism evidence="2 3">
    <name type="scientific">Gnomoniopsis smithogilvyi</name>
    <dbReference type="NCBI Taxonomy" id="1191159"/>
    <lineage>
        <taxon>Eukaryota</taxon>
        <taxon>Fungi</taxon>
        <taxon>Dikarya</taxon>
        <taxon>Ascomycota</taxon>
        <taxon>Pezizomycotina</taxon>
        <taxon>Sordariomycetes</taxon>
        <taxon>Sordariomycetidae</taxon>
        <taxon>Diaporthales</taxon>
        <taxon>Gnomoniaceae</taxon>
        <taxon>Gnomoniopsis</taxon>
    </lineage>
</organism>
<proteinExistence type="predicted"/>
<name>A0A9W9D278_9PEZI</name>
<dbReference type="Pfam" id="PF07173">
    <property type="entry name" value="GRDP-like"/>
    <property type="match status" value="2"/>
</dbReference>